<evidence type="ECO:0000256" key="2">
    <source>
        <dbReference type="ARBA" id="ARBA00010507"/>
    </source>
</evidence>
<feature type="domain" description="Protein kinase" evidence="14">
    <location>
        <begin position="702"/>
        <end position="952"/>
    </location>
</feature>
<dbReference type="Gene3D" id="3.30.200.20">
    <property type="entry name" value="Phosphorylase Kinase, domain 1"/>
    <property type="match status" value="1"/>
</dbReference>
<comment type="subcellular location">
    <subcellularLocation>
        <location evidence="1">Membrane</location>
    </subcellularLocation>
</comment>
<dbReference type="Pfam" id="PF07714">
    <property type="entry name" value="PK_Tyr_Ser-Thr"/>
    <property type="match status" value="1"/>
</dbReference>
<dbReference type="AlphaFoldDB" id="A0A1E5W712"/>
<dbReference type="InterPro" id="IPR051681">
    <property type="entry name" value="Ser/Thr_Kinases-Pseudokinases"/>
</dbReference>
<feature type="region of interest" description="Disordered" evidence="13">
    <location>
        <begin position="367"/>
        <end position="389"/>
    </location>
</feature>
<keyword evidence="4" id="KW-0723">Serine/threonine-protein kinase</keyword>
<evidence type="ECO:0000256" key="10">
    <source>
        <dbReference type="ARBA" id="ARBA00047899"/>
    </source>
</evidence>
<keyword evidence="9" id="KW-0472">Membrane</keyword>
<dbReference type="InterPro" id="IPR000719">
    <property type="entry name" value="Prot_kinase_dom"/>
</dbReference>
<dbReference type="GO" id="GO:0004674">
    <property type="term" value="F:protein serine/threonine kinase activity"/>
    <property type="evidence" value="ECO:0007669"/>
    <property type="project" value="UniProtKB-KW"/>
</dbReference>
<dbReference type="PRINTS" id="PR00109">
    <property type="entry name" value="TYRKINASE"/>
</dbReference>
<keyword evidence="8 12" id="KW-0067">ATP-binding</keyword>
<dbReference type="GO" id="GO:0005524">
    <property type="term" value="F:ATP binding"/>
    <property type="evidence" value="ECO:0007669"/>
    <property type="project" value="UniProtKB-UniRule"/>
</dbReference>
<comment type="caution">
    <text evidence="15">The sequence shown here is derived from an EMBL/GenBank/DDBJ whole genome shotgun (WGS) entry which is preliminary data.</text>
</comment>
<comment type="catalytic activity">
    <reaction evidence="10">
        <text>L-threonyl-[protein] + ATP = O-phospho-L-threonyl-[protein] + ADP + H(+)</text>
        <dbReference type="Rhea" id="RHEA:46608"/>
        <dbReference type="Rhea" id="RHEA-COMP:11060"/>
        <dbReference type="Rhea" id="RHEA-COMP:11605"/>
        <dbReference type="ChEBI" id="CHEBI:15378"/>
        <dbReference type="ChEBI" id="CHEBI:30013"/>
        <dbReference type="ChEBI" id="CHEBI:30616"/>
        <dbReference type="ChEBI" id="CHEBI:61977"/>
        <dbReference type="ChEBI" id="CHEBI:456216"/>
        <dbReference type="EC" id="2.7.11.1"/>
    </reaction>
</comment>
<dbReference type="InterPro" id="IPR011009">
    <property type="entry name" value="Kinase-like_dom_sf"/>
</dbReference>
<evidence type="ECO:0000259" key="14">
    <source>
        <dbReference type="PROSITE" id="PS50011"/>
    </source>
</evidence>
<dbReference type="Pfam" id="PF14381">
    <property type="entry name" value="EDR1_CTR1_ARMC3_pept"/>
    <property type="match status" value="1"/>
</dbReference>
<evidence type="ECO:0000256" key="4">
    <source>
        <dbReference type="ARBA" id="ARBA00022527"/>
    </source>
</evidence>
<dbReference type="SMART" id="SM00220">
    <property type="entry name" value="S_TKc"/>
    <property type="match status" value="1"/>
</dbReference>
<feature type="region of interest" description="Disordered" evidence="13">
    <location>
        <begin position="406"/>
        <end position="441"/>
    </location>
</feature>
<comment type="similarity">
    <text evidence="2">Belongs to the protein kinase superfamily. TKL Ser/Thr protein kinase family. RAF subfamily.</text>
</comment>
<comment type="catalytic activity">
    <reaction evidence="11">
        <text>L-seryl-[protein] + ATP = O-phospho-L-seryl-[protein] + ADP + H(+)</text>
        <dbReference type="Rhea" id="RHEA:17989"/>
        <dbReference type="Rhea" id="RHEA-COMP:9863"/>
        <dbReference type="Rhea" id="RHEA-COMP:11604"/>
        <dbReference type="ChEBI" id="CHEBI:15378"/>
        <dbReference type="ChEBI" id="CHEBI:29999"/>
        <dbReference type="ChEBI" id="CHEBI:30616"/>
        <dbReference type="ChEBI" id="CHEBI:83421"/>
        <dbReference type="ChEBI" id="CHEBI:456216"/>
        <dbReference type="EC" id="2.7.11.1"/>
    </reaction>
</comment>
<dbReference type="STRING" id="888268.A0A1E5W712"/>
<dbReference type="PROSITE" id="PS50011">
    <property type="entry name" value="PROTEIN_KINASE_DOM"/>
    <property type="match status" value="1"/>
</dbReference>
<evidence type="ECO:0000256" key="1">
    <source>
        <dbReference type="ARBA" id="ARBA00004370"/>
    </source>
</evidence>
<feature type="binding site" evidence="12">
    <location>
        <position position="730"/>
    </location>
    <ligand>
        <name>ATP</name>
        <dbReference type="ChEBI" id="CHEBI:30616"/>
    </ligand>
</feature>
<dbReference type="FunFam" id="1.10.510.10:FF:000476">
    <property type="entry name" value="PAS domain-containing protein tyrosine kinase family protein"/>
    <property type="match status" value="1"/>
</dbReference>
<keyword evidence="16" id="KW-1185">Reference proteome</keyword>
<evidence type="ECO:0000256" key="8">
    <source>
        <dbReference type="ARBA" id="ARBA00022840"/>
    </source>
</evidence>
<evidence type="ECO:0000313" key="16">
    <source>
        <dbReference type="Proteomes" id="UP000095767"/>
    </source>
</evidence>
<feature type="compositionally biased region" description="Low complexity" evidence="13">
    <location>
        <begin position="35"/>
        <end position="53"/>
    </location>
</feature>
<dbReference type="InterPro" id="IPR001245">
    <property type="entry name" value="Ser-Thr/Tyr_kinase_cat_dom"/>
</dbReference>
<dbReference type="InterPro" id="IPR017441">
    <property type="entry name" value="Protein_kinase_ATP_BS"/>
</dbReference>
<dbReference type="GO" id="GO:0016020">
    <property type="term" value="C:membrane"/>
    <property type="evidence" value="ECO:0007669"/>
    <property type="project" value="UniProtKB-SubCell"/>
</dbReference>
<dbReference type="EC" id="2.7.11.1" evidence="3"/>
<sequence>MKIPFVSKRSHRSSEAAGPSNPAPAAPQQQPPSPAGSAVASASSSPPAAALGASEEDFISQEEEYQMQLAMALSASASVSGGGVAGDPDGEQLRKAKLMSLGRGDPGTACDQGGRETAESLSRRYRECNFLDYNEKVIDGFYDICGLSAESSRQNKIPSLAELQMSIGDLGFEVVVIDHKFDNALREMKEVAQCCMLGCDDISVSVRRIAEVVAEYMGGPVIDANEMFTRWLGKSIEQRTSHQTSLLPIGRIEIGLSRHRALLFKILADSVGIPCKLVKGSHYTGVEDDAISIIKMDNDREYLVDVMAAPGTLIPADVFNSKGTSINANQTGQHQVTDSIINADNEPVALQFELSHNQLRMPSNNNWISDNHSGHAKTTAPSAPNPWADTLSVTAGDSSAPCALLPQMQSDQPSTAGTLSKQKEDLKLLPNSEDNEDSKRLFSDLNPLRAIGSGKSSVALKGPDNRNNEFQRRRENVAPVPARSQQPLVIKNWSAFNDISNNKQYNFAEGLVPHRNVINNVAPSSQLAWSAAKHYNSNAVERNSRSYAAPICNNDNGTIGTSAMTAASNSGERLDKSNMGVASDYDIIGTSSANTACTYEIKKVAEKGPCDDLEKGSMYSRFDGQLSVNAQGFVLQANENKENYGKHEHQKLYPDLRKSPPDRFMGVPKQHSGAVSPPQVGSSRVDMVLEDVSECEILWEDLVIGERIGLGSYGEVYHADWNGTEVAVKKFLDQEFYGDALDEFRCEVRIMRRLRHPNIVLFMGAVTRPPNLSIVSEYLPRGSLHKIIHRCEIDEKRRIKMALDVARGMNCLHTSVPTIVHRDLKSPNLLVDDNWTVKVCDFGLSRLKHSTFLSSKSTAGTPEWMAPEVLRNEQSNEKCDVYSFGVILWELATLRTPWQGMNPMQVVGAVGFQDRRLDIPKEVDPLVAKIIRDCWQKDPNLRPSFGQLTSYLKTLQRLVVASHQEIPSPHAPQEIWVNHTP</sequence>
<evidence type="ECO:0000256" key="6">
    <source>
        <dbReference type="ARBA" id="ARBA00022741"/>
    </source>
</evidence>
<dbReference type="SUPFAM" id="SSF56112">
    <property type="entry name" value="Protein kinase-like (PK-like)"/>
    <property type="match status" value="1"/>
</dbReference>
<evidence type="ECO:0000256" key="12">
    <source>
        <dbReference type="PROSITE-ProRule" id="PRU10141"/>
    </source>
</evidence>
<keyword evidence="7 15" id="KW-0418">Kinase</keyword>
<evidence type="ECO:0000256" key="9">
    <source>
        <dbReference type="ARBA" id="ARBA00023136"/>
    </source>
</evidence>
<evidence type="ECO:0000256" key="5">
    <source>
        <dbReference type="ARBA" id="ARBA00022679"/>
    </source>
</evidence>
<dbReference type="PANTHER" id="PTHR44329:SF284">
    <property type="entry name" value="SERINE_THREONINE-PROTEIN KINASE EDR1-LIKE ISOFORM X2"/>
    <property type="match status" value="1"/>
</dbReference>
<keyword evidence="6 12" id="KW-0547">Nucleotide-binding</keyword>
<dbReference type="InterPro" id="IPR008271">
    <property type="entry name" value="Ser/Thr_kinase_AS"/>
</dbReference>
<feature type="compositionally biased region" description="Pro residues" evidence="13">
    <location>
        <begin position="21"/>
        <end position="34"/>
    </location>
</feature>
<dbReference type="EMBL" id="LWDX02019607">
    <property type="protein sequence ID" value="OEL33206.1"/>
    <property type="molecule type" value="Genomic_DNA"/>
</dbReference>
<dbReference type="PROSITE" id="PS00107">
    <property type="entry name" value="PROTEIN_KINASE_ATP"/>
    <property type="match status" value="1"/>
</dbReference>
<evidence type="ECO:0000256" key="13">
    <source>
        <dbReference type="SAM" id="MobiDB-lite"/>
    </source>
</evidence>
<evidence type="ECO:0000256" key="11">
    <source>
        <dbReference type="ARBA" id="ARBA00048679"/>
    </source>
</evidence>
<dbReference type="CDD" id="cd13999">
    <property type="entry name" value="STKc_MAP3K-like"/>
    <property type="match status" value="1"/>
</dbReference>
<feature type="compositionally biased region" description="Polar residues" evidence="13">
    <location>
        <begin position="407"/>
        <end position="420"/>
    </location>
</feature>
<name>A0A1E5W712_9POAL</name>
<keyword evidence="5" id="KW-0808">Transferase</keyword>
<dbReference type="Gene3D" id="1.10.510.10">
    <property type="entry name" value="Transferase(Phosphotransferase) domain 1"/>
    <property type="match status" value="1"/>
</dbReference>
<dbReference type="PROSITE" id="PS00108">
    <property type="entry name" value="PROTEIN_KINASE_ST"/>
    <property type="match status" value="1"/>
</dbReference>
<dbReference type="InterPro" id="IPR055164">
    <property type="entry name" value="EDR1/CTR1/ARMC3-like_pept-like"/>
</dbReference>
<gene>
    <name evidence="15" type="ORF">BAE44_0005775</name>
</gene>
<dbReference type="OrthoDB" id="7537227at2759"/>
<dbReference type="PANTHER" id="PTHR44329">
    <property type="entry name" value="SERINE/THREONINE-PROTEIN KINASE TNNI3K-RELATED"/>
    <property type="match status" value="1"/>
</dbReference>
<feature type="region of interest" description="Disordered" evidence="13">
    <location>
        <begin position="1"/>
        <end position="54"/>
    </location>
</feature>
<dbReference type="FunFam" id="3.30.200.20:FF:000060">
    <property type="entry name" value="Serine/threonine-protein kinase isoform 1"/>
    <property type="match status" value="1"/>
</dbReference>
<evidence type="ECO:0000256" key="3">
    <source>
        <dbReference type="ARBA" id="ARBA00012513"/>
    </source>
</evidence>
<dbReference type="Proteomes" id="UP000095767">
    <property type="component" value="Unassembled WGS sequence"/>
</dbReference>
<proteinExistence type="inferred from homology"/>
<evidence type="ECO:0000256" key="7">
    <source>
        <dbReference type="ARBA" id="ARBA00022777"/>
    </source>
</evidence>
<reference evidence="15 16" key="1">
    <citation type="submission" date="2016-09" db="EMBL/GenBank/DDBJ databases">
        <title>The draft genome of Dichanthelium oligosanthes: A C3 panicoid grass species.</title>
        <authorList>
            <person name="Studer A.J."/>
            <person name="Schnable J.C."/>
            <person name="Brutnell T.P."/>
        </authorList>
    </citation>
    <scope>NUCLEOTIDE SEQUENCE [LARGE SCALE GENOMIC DNA]</scope>
    <source>
        <strain evidence="16">cv. Kellogg 1175</strain>
        <tissue evidence="15">Leaf</tissue>
    </source>
</reference>
<evidence type="ECO:0000313" key="15">
    <source>
        <dbReference type="EMBL" id="OEL33206.1"/>
    </source>
</evidence>
<accession>A0A1E5W712</accession>
<organism evidence="15 16">
    <name type="scientific">Dichanthelium oligosanthes</name>
    <dbReference type="NCBI Taxonomy" id="888268"/>
    <lineage>
        <taxon>Eukaryota</taxon>
        <taxon>Viridiplantae</taxon>
        <taxon>Streptophyta</taxon>
        <taxon>Embryophyta</taxon>
        <taxon>Tracheophyta</taxon>
        <taxon>Spermatophyta</taxon>
        <taxon>Magnoliopsida</taxon>
        <taxon>Liliopsida</taxon>
        <taxon>Poales</taxon>
        <taxon>Poaceae</taxon>
        <taxon>PACMAD clade</taxon>
        <taxon>Panicoideae</taxon>
        <taxon>Panicodae</taxon>
        <taxon>Paniceae</taxon>
        <taxon>Dichantheliinae</taxon>
        <taxon>Dichanthelium</taxon>
    </lineage>
</organism>
<protein>
    <recommendedName>
        <fullName evidence="3">non-specific serine/threonine protein kinase</fullName>
        <ecNumber evidence="3">2.7.11.1</ecNumber>
    </recommendedName>
</protein>